<dbReference type="InterPro" id="IPR013783">
    <property type="entry name" value="Ig-like_fold"/>
</dbReference>
<evidence type="ECO:0000313" key="2">
    <source>
        <dbReference type="Ensembl" id="ENSGAGP00000025557.1"/>
    </source>
</evidence>
<dbReference type="SUPFAM" id="SSF48726">
    <property type="entry name" value="Immunoglobulin"/>
    <property type="match status" value="1"/>
</dbReference>
<sequence>QYDILFNTPESLLVSPGDTVTIKCRASESVSTHLAWHQQKSGQAPKQLIYGATTLQSGVPARGSGSGADFTLTISSVDVLDAGDYYCQQRNSFLQGSNVTLAGFQNNFSPCNSSLLHFDVTEAPIQG</sequence>
<protein>
    <recommendedName>
        <fullName evidence="1">Ig-like domain-containing protein</fullName>
    </recommendedName>
</protein>
<dbReference type="SMART" id="SM00409">
    <property type="entry name" value="IG"/>
    <property type="match status" value="1"/>
</dbReference>
<organism evidence="2 3">
    <name type="scientific">Gopherus agassizii</name>
    <name type="common">Agassiz's desert tortoise</name>
    <dbReference type="NCBI Taxonomy" id="38772"/>
    <lineage>
        <taxon>Eukaryota</taxon>
        <taxon>Metazoa</taxon>
        <taxon>Chordata</taxon>
        <taxon>Craniata</taxon>
        <taxon>Vertebrata</taxon>
        <taxon>Euteleostomi</taxon>
        <taxon>Archelosauria</taxon>
        <taxon>Testudinata</taxon>
        <taxon>Testudines</taxon>
        <taxon>Cryptodira</taxon>
        <taxon>Durocryptodira</taxon>
        <taxon>Testudinoidea</taxon>
        <taxon>Testudinidae</taxon>
        <taxon>Gopherus</taxon>
    </lineage>
</organism>
<name>A0A452ICN5_9SAUR</name>
<keyword evidence="3" id="KW-1185">Reference proteome</keyword>
<evidence type="ECO:0000313" key="3">
    <source>
        <dbReference type="Proteomes" id="UP000291020"/>
    </source>
</evidence>
<proteinExistence type="predicted"/>
<dbReference type="Pfam" id="PF07686">
    <property type="entry name" value="V-set"/>
    <property type="match status" value="1"/>
</dbReference>
<dbReference type="PROSITE" id="PS50835">
    <property type="entry name" value="IG_LIKE"/>
    <property type="match status" value="1"/>
</dbReference>
<dbReference type="InterPro" id="IPR036179">
    <property type="entry name" value="Ig-like_dom_sf"/>
</dbReference>
<dbReference type="FunFam" id="2.60.40.10:FF:001230">
    <property type="entry name" value="Immunoglobulin kappa variable 8-16"/>
    <property type="match status" value="1"/>
</dbReference>
<dbReference type="InterPro" id="IPR003599">
    <property type="entry name" value="Ig_sub"/>
</dbReference>
<evidence type="ECO:0000259" key="1">
    <source>
        <dbReference type="PROSITE" id="PS50835"/>
    </source>
</evidence>
<dbReference type="Proteomes" id="UP000291020">
    <property type="component" value="Unassembled WGS sequence"/>
</dbReference>
<reference evidence="2" key="3">
    <citation type="submission" date="2025-09" db="UniProtKB">
        <authorList>
            <consortium name="Ensembl"/>
        </authorList>
    </citation>
    <scope>IDENTIFICATION</scope>
</reference>
<reference evidence="3" key="1">
    <citation type="journal article" date="2017" name="PLoS ONE">
        <title>The Agassiz's desert tortoise genome provides a resource for the conservation of a threatened species.</title>
        <authorList>
            <person name="Tollis M."/>
            <person name="DeNardo D.F."/>
            <person name="Cornelius J.A."/>
            <person name="Dolby G.A."/>
            <person name="Edwards T."/>
            <person name="Henen B.T."/>
            <person name="Karl A.E."/>
            <person name="Murphy R.W."/>
            <person name="Kusumi K."/>
        </authorList>
    </citation>
    <scope>NUCLEOTIDE SEQUENCE [LARGE SCALE GENOMIC DNA]</scope>
</reference>
<feature type="domain" description="Ig-like" evidence="1">
    <location>
        <begin position="1"/>
        <end position="100"/>
    </location>
</feature>
<reference evidence="2" key="2">
    <citation type="submission" date="2025-08" db="UniProtKB">
        <authorList>
            <consortium name="Ensembl"/>
        </authorList>
    </citation>
    <scope>IDENTIFICATION</scope>
</reference>
<dbReference type="InterPro" id="IPR013106">
    <property type="entry name" value="Ig_V-set"/>
</dbReference>
<dbReference type="Ensembl" id="ENSGAGT00000029083.1">
    <property type="protein sequence ID" value="ENSGAGP00000025557.1"/>
    <property type="gene ID" value="ENSGAGG00000018668.1"/>
</dbReference>
<dbReference type="InterPro" id="IPR050150">
    <property type="entry name" value="IgV_Light_Chain"/>
</dbReference>
<dbReference type="Gene3D" id="2.60.40.10">
    <property type="entry name" value="Immunoglobulins"/>
    <property type="match status" value="1"/>
</dbReference>
<dbReference type="InterPro" id="IPR007110">
    <property type="entry name" value="Ig-like_dom"/>
</dbReference>
<accession>A0A452ICN5</accession>
<dbReference type="SMART" id="SM00406">
    <property type="entry name" value="IGv"/>
    <property type="match status" value="1"/>
</dbReference>
<dbReference type="AlphaFoldDB" id="A0A452ICN5"/>
<dbReference type="PANTHER" id="PTHR23267">
    <property type="entry name" value="IMMUNOGLOBULIN LIGHT CHAIN"/>
    <property type="match status" value="1"/>
</dbReference>